<keyword evidence="1" id="KW-0812">Transmembrane</keyword>
<dbReference type="RefSeq" id="WP_338893038.1">
    <property type="nucleotide sequence ID" value="NZ_CP147846.1"/>
</dbReference>
<dbReference type="Pfam" id="PF23636">
    <property type="entry name" value="DUF7144"/>
    <property type="match status" value="1"/>
</dbReference>
<keyword evidence="1" id="KW-0472">Membrane</keyword>
<protein>
    <recommendedName>
        <fullName evidence="2">DUF7144 domain-containing protein</fullName>
    </recommendedName>
</protein>
<organism evidence="3 4">
    <name type="scientific">Rhodococcus sovatensis</name>
    <dbReference type="NCBI Taxonomy" id="1805840"/>
    <lineage>
        <taxon>Bacteria</taxon>
        <taxon>Bacillati</taxon>
        <taxon>Actinomycetota</taxon>
        <taxon>Actinomycetes</taxon>
        <taxon>Mycobacteriales</taxon>
        <taxon>Nocardiaceae</taxon>
        <taxon>Rhodococcus</taxon>
    </lineage>
</organism>
<accession>A0ABZ2PTW2</accession>
<feature type="transmembrane region" description="Helical" evidence="1">
    <location>
        <begin position="63"/>
        <end position="81"/>
    </location>
</feature>
<evidence type="ECO:0000259" key="2">
    <source>
        <dbReference type="Pfam" id="PF23636"/>
    </source>
</evidence>
<gene>
    <name evidence="3" type="ORF">WDS16_12980</name>
</gene>
<feature type="transmembrane region" description="Helical" evidence="1">
    <location>
        <begin position="88"/>
        <end position="106"/>
    </location>
</feature>
<dbReference type="EMBL" id="CP147846">
    <property type="protein sequence ID" value="WXG71308.1"/>
    <property type="molecule type" value="Genomic_DNA"/>
</dbReference>
<feature type="domain" description="DUF7144" evidence="2">
    <location>
        <begin position="20"/>
        <end position="132"/>
    </location>
</feature>
<evidence type="ECO:0000313" key="4">
    <source>
        <dbReference type="Proteomes" id="UP001432000"/>
    </source>
</evidence>
<proteinExistence type="predicted"/>
<name>A0ABZ2PTW2_9NOCA</name>
<sequence length="137" mass="14666">MTTRTGTTGSGHQGFAFGGAIAASIILLTAGILSIFQGIAAIAKDDLLVVGYNYTYEFSVETWGWVHLVVGVLLLLAGIGLMSGATWARLVAIVVASLSIVANFLWLPYYPLWSILIIAIDLIVIWAVATWEPTRAQ</sequence>
<evidence type="ECO:0000256" key="1">
    <source>
        <dbReference type="SAM" id="Phobius"/>
    </source>
</evidence>
<keyword evidence="1" id="KW-1133">Transmembrane helix</keyword>
<evidence type="ECO:0000313" key="3">
    <source>
        <dbReference type="EMBL" id="WXG71308.1"/>
    </source>
</evidence>
<feature type="transmembrane region" description="Helical" evidence="1">
    <location>
        <begin position="20"/>
        <end position="43"/>
    </location>
</feature>
<dbReference type="InterPro" id="IPR055568">
    <property type="entry name" value="DUF7144"/>
</dbReference>
<feature type="transmembrane region" description="Helical" evidence="1">
    <location>
        <begin position="112"/>
        <end position="131"/>
    </location>
</feature>
<keyword evidence="4" id="KW-1185">Reference proteome</keyword>
<reference evidence="3 4" key="1">
    <citation type="submission" date="2024-03" db="EMBL/GenBank/DDBJ databases">
        <title>Natural products discovery in diverse microorganisms through a two-stage MS feature dereplication strategy.</title>
        <authorList>
            <person name="Zhang R."/>
        </authorList>
    </citation>
    <scope>NUCLEOTIDE SEQUENCE [LARGE SCALE GENOMIC DNA]</scope>
    <source>
        <strain evidence="3 4">18930</strain>
    </source>
</reference>
<dbReference type="Proteomes" id="UP001432000">
    <property type="component" value="Chromosome"/>
</dbReference>